<dbReference type="STRING" id="13706.A0A1X2H4T9"/>
<organism evidence="11 12">
    <name type="scientific">Syncephalastrum racemosum</name>
    <name type="common">Filamentous fungus</name>
    <dbReference type="NCBI Taxonomy" id="13706"/>
    <lineage>
        <taxon>Eukaryota</taxon>
        <taxon>Fungi</taxon>
        <taxon>Fungi incertae sedis</taxon>
        <taxon>Mucoromycota</taxon>
        <taxon>Mucoromycotina</taxon>
        <taxon>Mucoromycetes</taxon>
        <taxon>Mucorales</taxon>
        <taxon>Syncephalastraceae</taxon>
        <taxon>Syncephalastrum</taxon>
    </lineage>
</organism>
<feature type="domain" description="Histone deacetylase" evidence="10">
    <location>
        <begin position="24"/>
        <end position="319"/>
    </location>
</feature>
<evidence type="ECO:0000256" key="3">
    <source>
        <dbReference type="ARBA" id="ARBA00012111"/>
    </source>
</evidence>
<evidence type="ECO:0000256" key="2">
    <source>
        <dbReference type="ARBA" id="ARBA00007738"/>
    </source>
</evidence>
<dbReference type="GO" id="GO:0040029">
    <property type="term" value="P:epigenetic regulation of gene expression"/>
    <property type="evidence" value="ECO:0007669"/>
    <property type="project" value="TreeGrafter"/>
</dbReference>
<keyword evidence="4" id="KW-0678">Repressor</keyword>
<comment type="caution">
    <text evidence="11">The sequence shown here is derived from an EMBL/GenBank/DDBJ whole genome shotgun (WGS) entry which is preliminary data.</text>
</comment>
<keyword evidence="5" id="KW-0378">Hydrolase</keyword>
<evidence type="ECO:0000256" key="7">
    <source>
        <dbReference type="ARBA" id="ARBA00023015"/>
    </source>
</evidence>
<evidence type="ECO:0000259" key="10">
    <source>
        <dbReference type="Pfam" id="PF00850"/>
    </source>
</evidence>
<gene>
    <name evidence="11" type="ORF">BCR43DRAFT_444915</name>
</gene>
<dbReference type="Pfam" id="PF00850">
    <property type="entry name" value="Hist_deacetyl"/>
    <property type="match status" value="1"/>
</dbReference>
<dbReference type="InterPro" id="IPR023696">
    <property type="entry name" value="Ureohydrolase_dom_sf"/>
</dbReference>
<dbReference type="FunCoup" id="A0A1X2H4T9">
    <property type="interactions" value="80"/>
</dbReference>
<name>A0A1X2H4T9_SYNRA</name>
<keyword evidence="9" id="KW-0539">Nucleus</keyword>
<evidence type="ECO:0000256" key="1">
    <source>
        <dbReference type="ARBA" id="ARBA00004123"/>
    </source>
</evidence>
<dbReference type="InterPro" id="IPR000286">
    <property type="entry name" value="HDACs"/>
</dbReference>
<keyword evidence="12" id="KW-1185">Reference proteome</keyword>
<proteinExistence type="inferred from homology"/>
<dbReference type="EC" id="3.5.1.98" evidence="3"/>
<sequence>MLRTGYVYDIIMSYHNSPPTEEQHPEDPKRILNIYKKLKDTGLLEDCVRIPAREVRPKEVLLAHTSKHMEQLSRTRTMTDDALRQYESEHDSVYFNAHTYEAALYSAGSVIDACLSVLERRVRNAFAIVRPPGHHAEHSEPMGFCMLSNVAIASLNLIAYHNVPRVLILDWDVHFGNGTQKIVEPHPNICYISLHRYEDAKFYPADDNGAASYTGEAGGGRTVNIPWSTRGVGDAEYVYAFHQVVMPVAAEFDPTIVIVSAGFDAAQGDPIGECKVTPAGYAYMTHMLSSLAGGRVVVALEGGYSLTAVADSALGCFSVLRGCPPLMPKQTIPAAHAVDTIREVKQHQAKHWKCFQHVM</sequence>
<dbReference type="Proteomes" id="UP000242180">
    <property type="component" value="Unassembled WGS sequence"/>
</dbReference>
<dbReference type="InterPro" id="IPR023801">
    <property type="entry name" value="His_deacetylse_dom"/>
</dbReference>
<evidence type="ECO:0000256" key="8">
    <source>
        <dbReference type="ARBA" id="ARBA00023163"/>
    </source>
</evidence>
<reference evidence="11 12" key="1">
    <citation type="submission" date="2016-07" db="EMBL/GenBank/DDBJ databases">
        <title>Pervasive Adenine N6-methylation of Active Genes in Fungi.</title>
        <authorList>
            <consortium name="DOE Joint Genome Institute"/>
            <person name="Mondo S.J."/>
            <person name="Dannebaum R.O."/>
            <person name="Kuo R.C."/>
            <person name="Labutti K."/>
            <person name="Haridas S."/>
            <person name="Kuo A."/>
            <person name="Salamov A."/>
            <person name="Ahrendt S.R."/>
            <person name="Lipzen A."/>
            <person name="Sullivan W."/>
            <person name="Andreopoulos W.B."/>
            <person name="Clum A."/>
            <person name="Lindquist E."/>
            <person name="Daum C."/>
            <person name="Ramamoorthy G.K."/>
            <person name="Gryganskyi A."/>
            <person name="Culley D."/>
            <person name="Magnuson J.K."/>
            <person name="James T.Y."/>
            <person name="O'Malley M.A."/>
            <person name="Stajich J.E."/>
            <person name="Spatafora J.W."/>
            <person name="Visel A."/>
            <person name="Grigoriev I.V."/>
        </authorList>
    </citation>
    <scope>NUCLEOTIDE SEQUENCE [LARGE SCALE GENOMIC DNA]</scope>
    <source>
        <strain evidence="11 12">NRRL 2496</strain>
    </source>
</reference>
<evidence type="ECO:0000313" key="12">
    <source>
        <dbReference type="Proteomes" id="UP000242180"/>
    </source>
</evidence>
<dbReference type="EMBL" id="MCGN01000009">
    <property type="protein sequence ID" value="ORY93416.1"/>
    <property type="molecule type" value="Genomic_DNA"/>
</dbReference>
<evidence type="ECO:0000256" key="5">
    <source>
        <dbReference type="ARBA" id="ARBA00022801"/>
    </source>
</evidence>
<dbReference type="OrthoDB" id="424012at2759"/>
<dbReference type="PRINTS" id="PR01270">
    <property type="entry name" value="HDASUPER"/>
</dbReference>
<keyword evidence="6" id="KW-0156">Chromatin regulator</keyword>
<dbReference type="PANTHER" id="PTHR10625:SF5">
    <property type="entry name" value="HISTONE DEACETYLASE"/>
    <property type="match status" value="1"/>
</dbReference>
<dbReference type="GO" id="GO:0141221">
    <property type="term" value="F:histone deacetylase activity, hydrolytic mechanism"/>
    <property type="evidence" value="ECO:0007669"/>
    <property type="project" value="UniProtKB-EC"/>
</dbReference>
<keyword evidence="7" id="KW-0805">Transcription regulation</keyword>
<keyword evidence="8" id="KW-0804">Transcription</keyword>
<evidence type="ECO:0000313" key="11">
    <source>
        <dbReference type="EMBL" id="ORY93416.1"/>
    </source>
</evidence>
<dbReference type="PANTHER" id="PTHR10625">
    <property type="entry name" value="HISTONE DEACETYLASE HDAC1-RELATED"/>
    <property type="match status" value="1"/>
</dbReference>
<evidence type="ECO:0000256" key="9">
    <source>
        <dbReference type="ARBA" id="ARBA00023242"/>
    </source>
</evidence>
<comment type="subcellular location">
    <subcellularLocation>
        <location evidence="1">Nucleus</location>
    </subcellularLocation>
</comment>
<dbReference type="AlphaFoldDB" id="A0A1X2H4T9"/>
<accession>A0A1X2H4T9</accession>
<dbReference type="InParanoid" id="A0A1X2H4T9"/>
<evidence type="ECO:0000256" key="4">
    <source>
        <dbReference type="ARBA" id="ARBA00022491"/>
    </source>
</evidence>
<dbReference type="Gene3D" id="3.40.800.20">
    <property type="entry name" value="Histone deacetylase domain"/>
    <property type="match status" value="1"/>
</dbReference>
<dbReference type="InterPro" id="IPR037138">
    <property type="entry name" value="His_deacetylse_dom_sf"/>
</dbReference>
<dbReference type="OMA" id="NITHYRT"/>
<comment type="similarity">
    <text evidence="2">Belongs to the histone deacetylase family. HD type 2 subfamily.</text>
</comment>
<dbReference type="GO" id="GO:0000118">
    <property type="term" value="C:histone deacetylase complex"/>
    <property type="evidence" value="ECO:0007669"/>
    <property type="project" value="TreeGrafter"/>
</dbReference>
<evidence type="ECO:0000256" key="6">
    <source>
        <dbReference type="ARBA" id="ARBA00022853"/>
    </source>
</evidence>
<dbReference type="SUPFAM" id="SSF52768">
    <property type="entry name" value="Arginase/deacetylase"/>
    <property type="match status" value="1"/>
</dbReference>
<protein>
    <recommendedName>
        <fullName evidence="3">histone deacetylase</fullName>
        <ecNumber evidence="3">3.5.1.98</ecNumber>
    </recommendedName>
</protein>